<dbReference type="SUPFAM" id="SSF54001">
    <property type="entry name" value="Cysteine proteinases"/>
    <property type="match status" value="1"/>
</dbReference>
<reference evidence="4" key="1">
    <citation type="submission" date="2020-11" db="EMBL/GenBank/DDBJ databases">
        <title>Nocardioides sp. nov., isolated from Soil of Cynanchum wilfordii Hemsley rhizosphere.</title>
        <authorList>
            <person name="Lee J.-S."/>
            <person name="Suh M.K."/>
            <person name="Kim J.-S."/>
        </authorList>
    </citation>
    <scope>NUCLEOTIDE SEQUENCE</scope>
    <source>
        <strain evidence="4">KCTC 19275</strain>
    </source>
</reference>
<dbReference type="InterPro" id="IPR002931">
    <property type="entry name" value="Transglutaminase-like"/>
</dbReference>
<feature type="transmembrane region" description="Helical" evidence="2">
    <location>
        <begin position="159"/>
        <end position="176"/>
    </location>
</feature>
<dbReference type="Gene3D" id="3.10.620.30">
    <property type="match status" value="1"/>
</dbReference>
<feature type="transmembrane region" description="Helical" evidence="2">
    <location>
        <begin position="12"/>
        <end position="36"/>
    </location>
</feature>
<feature type="region of interest" description="Disordered" evidence="1">
    <location>
        <begin position="571"/>
        <end position="623"/>
    </location>
</feature>
<gene>
    <name evidence="4" type="ORF">ISU07_19410</name>
</gene>
<dbReference type="AlphaFoldDB" id="A0A930VIT4"/>
<feature type="domain" description="Transglutaminase-like" evidence="3">
    <location>
        <begin position="446"/>
        <end position="558"/>
    </location>
</feature>
<proteinExistence type="predicted"/>
<feature type="transmembrane region" description="Helical" evidence="2">
    <location>
        <begin position="182"/>
        <end position="199"/>
    </location>
</feature>
<dbReference type="Proteomes" id="UP000640489">
    <property type="component" value="Unassembled WGS sequence"/>
</dbReference>
<evidence type="ECO:0000256" key="1">
    <source>
        <dbReference type="SAM" id="MobiDB-lite"/>
    </source>
</evidence>
<feature type="transmembrane region" description="Helical" evidence="2">
    <location>
        <begin position="220"/>
        <end position="239"/>
    </location>
</feature>
<name>A0A930VIT4_9ACTN</name>
<feature type="compositionally biased region" description="Basic and acidic residues" evidence="1">
    <location>
        <begin position="605"/>
        <end position="620"/>
    </location>
</feature>
<feature type="transmembrane region" description="Helical" evidence="2">
    <location>
        <begin position="71"/>
        <end position="91"/>
    </location>
</feature>
<dbReference type="RefSeq" id="WP_194708487.1">
    <property type="nucleotide sequence ID" value="NZ_JADKPN010000014.1"/>
</dbReference>
<evidence type="ECO:0000259" key="3">
    <source>
        <dbReference type="Pfam" id="PF01841"/>
    </source>
</evidence>
<feature type="transmembrane region" description="Helical" evidence="2">
    <location>
        <begin position="127"/>
        <end position="147"/>
    </location>
</feature>
<keyword evidence="5" id="KW-1185">Reference proteome</keyword>
<keyword evidence="2" id="KW-0472">Membrane</keyword>
<accession>A0A930VIT4</accession>
<keyword evidence="2" id="KW-0812">Transmembrane</keyword>
<organism evidence="4 5">
    <name type="scientific">Nocardioides islandensis</name>
    <dbReference type="NCBI Taxonomy" id="433663"/>
    <lineage>
        <taxon>Bacteria</taxon>
        <taxon>Bacillati</taxon>
        <taxon>Actinomycetota</taxon>
        <taxon>Actinomycetes</taxon>
        <taxon>Propionibacteriales</taxon>
        <taxon>Nocardioidaceae</taxon>
        <taxon>Nocardioides</taxon>
    </lineage>
</organism>
<dbReference type="EMBL" id="JADKPN010000014">
    <property type="protein sequence ID" value="MBF4765307.1"/>
    <property type="molecule type" value="Genomic_DNA"/>
</dbReference>
<keyword evidence="2" id="KW-1133">Transmembrane helix</keyword>
<sequence>MRLLRRLTLSQARTVAVDAAFVLALVAVAVAGLGATYTETEFWWIAMLGALLAVLSTVVVTIVLRWPSVVAALLVLLWYFLLGPLLCLRQQDGLPGPSGWRLLVDETLFGWKDLLTTLPPVDGESRLLVLPWVLGLVTGLLATVLSMVKSRRALVSGPLPLLPPLALLALVILLGVGRPHQLWLQGGAFGVLALAWLGLRNARISAPVRSTQGKLVRIGTGAALVGVAGLLSLPVGTWASGGDADRVILRTHVDPPFDVGQYPSPLASFRRYVQLPPGRSDPRNLHDTELFTIEGVPAGSRVRIAVLDRYDGVVWGASNNAQPPGSPGAASDTYQRVSSVIDNPARGRHVDARVTIGPGYSGVWLPTTGALQSLRFDGPDSTTLSESFRYNLATSSAVTPSGVRPGDVYTFTSVQPDDDLTPQSTTTGVVGAAADAAGFLDTQAVQWSEGESQPMRRVFAIARHLKTEGKYSDGVIESEKIYHAGHNRYRLTDDTGGVNAPFVVGNDEQYAALMALLANRIGVPARVVFGAVVPEGGHVTGADVHAWVEVQVSDGSWRTLPTDLFMDKDRPAEQQTTRQQQQSGTVVPPPAPIPPPSTTGEQNDADMKVRKNRSTAKDAQDDQAGPVSVWVQRLVAYVGVPLVAITILLSSVVVAKLLRRRRRRTRARISARFVGAWRELVDHARDLGQAVPVGAGVTRREQSRLLGTPGAGTLAQRADSHVFGPRLPRPRDAESFWEAVEAERRAMSEGVSLRRRVRAALNLTTFRP</sequence>
<protein>
    <submittedName>
        <fullName evidence="4">Transglutaminase domain-containing protein</fullName>
    </submittedName>
</protein>
<dbReference type="Pfam" id="PF01841">
    <property type="entry name" value="Transglut_core"/>
    <property type="match status" value="1"/>
</dbReference>
<evidence type="ECO:0000313" key="4">
    <source>
        <dbReference type="EMBL" id="MBF4765307.1"/>
    </source>
</evidence>
<evidence type="ECO:0000256" key="2">
    <source>
        <dbReference type="SAM" id="Phobius"/>
    </source>
</evidence>
<evidence type="ECO:0000313" key="5">
    <source>
        <dbReference type="Proteomes" id="UP000640489"/>
    </source>
</evidence>
<feature type="transmembrane region" description="Helical" evidence="2">
    <location>
        <begin position="634"/>
        <end position="658"/>
    </location>
</feature>
<feature type="transmembrane region" description="Helical" evidence="2">
    <location>
        <begin position="42"/>
        <end position="64"/>
    </location>
</feature>
<feature type="compositionally biased region" description="Pro residues" evidence="1">
    <location>
        <begin position="587"/>
        <end position="597"/>
    </location>
</feature>
<comment type="caution">
    <text evidence="4">The sequence shown here is derived from an EMBL/GenBank/DDBJ whole genome shotgun (WGS) entry which is preliminary data.</text>
</comment>
<dbReference type="InterPro" id="IPR038765">
    <property type="entry name" value="Papain-like_cys_pep_sf"/>
</dbReference>